<reference key="2">
    <citation type="submission" date="2011-03" db="EMBL/GenBank/DDBJ databases">
        <title>Complete genome sequence of the thermoacidophilic crenarchaeon Thermoproteus uzoniensis 768-20.</title>
        <authorList>
            <person name="Mardanov A.V."/>
            <person name="Gumerov V.M."/>
            <person name="Beletsky A.V."/>
            <person name="Prokofeva M.I."/>
            <person name="Bonch-Osmolovskaya E.A."/>
            <person name="Ravin N.V."/>
            <person name="Skryabin K.G."/>
        </authorList>
    </citation>
    <scope>NUCLEOTIDE SEQUENCE</scope>
    <source>
        <strain>768-20</strain>
    </source>
</reference>
<accession>F2L5J8</accession>
<feature type="region of interest" description="Disordered" evidence="1">
    <location>
        <begin position="131"/>
        <end position="176"/>
    </location>
</feature>
<keyword evidence="2" id="KW-1133">Transmembrane helix</keyword>
<keyword evidence="2" id="KW-0472">Membrane</keyword>
<keyword evidence="2" id="KW-0812">Transmembrane</keyword>
<dbReference type="AlphaFoldDB" id="F2L5J8"/>
<dbReference type="RefSeq" id="WP_013679705.1">
    <property type="nucleotide sequence ID" value="NC_015315.1"/>
</dbReference>
<dbReference type="InterPro" id="IPR011991">
    <property type="entry name" value="ArsR-like_HTH"/>
</dbReference>
<proteinExistence type="predicted"/>
<dbReference type="InterPro" id="IPR036388">
    <property type="entry name" value="WH-like_DNA-bd_sf"/>
</dbReference>
<dbReference type="Proteomes" id="UP000008138">
    <property type="component" value="Chromosome"/>
</dbReference>
<dbReference type="EMBL" id="CP002590">
    <property type="protein sequence ID" value="AEA12369.1"/>
    <property type="molecule type" value="Genomic_DNA"/>
</dbReference>
<dbReference type="Pfam" id="PF13412">
    <property type="entry name" value="HTH_24"/>
    <property type="match status" value="1"/>
</dbReference>
<gene>
    <name evidence="3" type="ordered locus">TUZN_0885</name>
</gene>
<feature type="compositionally biased region" description="Low complexity" evidence="1">
    <location>
        <begin position="133"/>
        <end position="176"/>
    </location>
</feature>
<protein>
    <submittedName>
        <fullName evidence="3">Transcriptional regulator, TrmB</fullName>
    </submittedName>
</protein>
<dbReference type="Gene3D" id="1.10.10.10">
    <property type="entry name" value="Winged helix-like DNA-binding domain superfamily/Winged helix DNA-binding domain"/>
    <property type="match status" value="1"/>
</dbReference>
<keyword evidence="4" id="KW-1185">Reference proteome</keyword>
<evidence type="ECO:0000256" key="2">
    <source>
        <dbReference type="SAM" id="Phobius"/>
    </source>
</evidence>
<dbReference type="SUPFAM" id="SSF46785">
    <property type="entry name" value="Winged helix' DNA-binding domain"/>
    <property type="match status" value="1"/>
</dbReference>
<sequence>MIWVVLLFANGSVLLVFNQTLAGSIYGLPLPSPPLSAPLVLNNGTPVPAVLNGSTLEVPVLGKALITVEYVPRVSASGGVISFNVSKGLYLIWAQGGVLLLPTVKILNYTKTNGTVLLIAEGPGTIAYTIQGTPAPATTPASSPSNTAPSGATPASDTTPASRTPAPTASPGGTSSASSGGLPFVWVLLAVAVAVAVAVLASRRRVPQLNDTDRLVLSYLRKTGGAYESDIARALGLPRTTVFKSVRRLEQTGLATVEKRDGRNFVKPK</sequence>
<evidence type="ECO:0000256" key="1">
    <source>
        <dbReference type="SAM" id="MobiDB-lite"/>
    </source>
</evidence>
<dbReference type="OrthoDB" id="28494at2157"/>
<dbReference type="HOGENOM" id="CLU_910958_0_0_2"/>
<organism evidence="3 4">
    <name type="scientific">Thermoproteus uzoniensis (strain 768-20)</name>
    <dbReference type="NCBI Taxonomy" id="999630"/>
    <lineage>
        <taxon>Archaea</taxon>
        <taxon>Thermoproteota</taxon>
        <taxon>Thermoprotei</taxon>
        <taxon>Thermoproteales</taxon>
        <taxon>Thermoproteaceae</taxon>
        <taxon>Thermoproteus</taxon>
    </lineage>
</organism>
<dbReference type="eggNOG" id="arCOG00374">
    <property type="taxonomic scope" value="Archaea"/>
</dbReference>
<dbReference type="STRING" id="999630.TUZN_0885"/>
<reference evidence="3 4" key="1">
    <citation type="journal article" date="2011" name="J. Bacteriol.">
        <title>Complete genome sequence of the thermoacidophilic crenarchaeon Thermoproteus uzoniensis 768-20.</title>
        <authorList>
            <person name="Mardanov A.V."/>
            <person name="Gumerov V.M."/>
            <person name="Beletsky A.V."/>
            <person name="Prokofeva M.I."/>
            <person name="Bonch-Osmolovskaya E.A."/>
            <person name="Ravin N.V."/>
            <person name="Skryabin K.G."/>
        </authorList>
    </citation>
    <scope>NUCLEOTIDE SEQUENCE [LARGE SCALE GENOMIC DNA]</scope>
    <source>
        <strain evidence="3 4">768-20</strain>
    </source>
</reference>
<feature type="transmembrane region" description="Helical" evidence="2">
    <location>
        <begin position="184"/>
        <end position="201"/>
    </location>
</feature>
<dbReference type="GeneID" id="10360418"/>
<evidence type="ECO:0000313" key="4">
    <source>
        <dbReference type="Proteomes" id="UP000008138"/>
    </source>
</evidence>
<evidence type="ECO:0000313" key="3">
    <source>
        <dbReference type="EMBL" id="AEA12369.1"/>
    </source>
</evidence>
<dbReference type="InterPro" id="IPR036390">
    <property type="entry name" value="WH_DNA-bd_sf"/>
</dbReference>
<dbReference type="CDD" id="cd00090">
    <property type="entry name" value="HTH_ARSR"/>
    <property type="match status" value="1"/>
</dbReference>
<name>F2L5J8_THEU7</name>
<dbReference type="PANTHER" id="PTHR43704">
    <property type="entry name" value="BSR5907 PROTEIN"/>
    <property type="match status" value="1"/>
</dbReference>
<dbReference type="PANTHER" id="PTHR43704:SF2">
    <property type="entry name" value="HTH CRP-TYPE DOMAIN-CONTAINING PROTEIN"/>
    <property type="match status" value="1"/>
</dbReference>
<dbReference type="KEGG" id="tuz:TUZN_0885"/>